<proteinExistence type="predicted"/>
<dbReference type="NCBIfam" id="TIGR03573">
    <property type="entry name" value="WbuX"/>
    <property type="match status" value="1"/>
</dbReference>
<evidence type="ECO:0000313" key="1">
    <source>
        <dbReference type="EMBL" id="EMJ83387.1"/>
    </source>
</evidence>
<dbReference type="Proteomes" id="UP000011873">
    <property type="component" value="Unassembled WGS sequence"/>
</dbReference>
<sequence>MQNSKEKIRVCKNCVMDTTDPNITFNEKGVCNHCLNFFQNIKPEWDKKLSNPSLLQEMIEKIKLAGKGKDYDCILGISGGVDSSYLAYLAKEKFGLRPLLFHVDAGWNSQEAVNNIEKIVDGLKLDLITEVVNWEEMKDLQLSFFRAGVPHLDTPQDHVFFASLYNYCAKHGFHYILNGGNYSTECIREPLEWHYHASDLRQLKDIHRKFGKRKLKTFPLAGIFKYKIYYRIFKRLKVVQPLNYVPYTKEEAIRELETNFGWQRYSHKHYESRFTKFYEGYWLPNKFGYDKRKAHYSSLVLTNQKTREDALKEIGQKPYDKLSISKDFDYIASKLDITREELERLEKLENKSYRDYKSTSGLISLGTKIFRMLGIEKRIIR</sequence>
<keyword evidence="1" id="KW-0808">Transferase</keyword>
<organism evidence="1 2">
    <name type="scientific">Leptospira borgpetersenii serovar Hardjo-bovis str. Sponselee</name>
    <dbReference type="NCBI Taxonomy" id="1303729"/>
    <lineage>
        <taxon>Bacteria</taxon>
        <taxon>Pseudomonadati</taxon>
        <taxon>Spirochaetota</taxon>
        <taxon>Spirochaetia</taxon>
        <taxon>Leptospirales</taxon>
        <taxon>Leptospiraceae</taxon>
        <taxon>Leptospira</taxon>
    </lineage>
</organism>
<keyword evidence="1" id="KW-0436">Ligase</keyword>
<dbReference type="PATRIC" id="fig|1218567.3.peg.1070"/>
<dbReference type="AlphaFoldDB" id="M6BUG0"/>
<dbReference type="SUPFAM" id="SSF52402">
    <property type="entry name" value="Adenine nucleotide alpha hydrolases-like"/>
    <property type="match status" value="1"/>
</dbReference>
<dbReference type="GO" id="GO:0016874">
    <property type="term" value="F:ligase activity"/>
    <property type="evidence" value="ECO:0007669"/>
    <property type="project" value="UniProtKB-KW"/>
</dbReference>
<dbReference type="RefSeq" id="WP_011669951.1">
    <property type="nucleotide sequence ID" value="NZ_ANMU01000045.1"/>
</dbReference>
<name>M6BUG0_LEPBO</name>
<evidence type="ECO:0000313" key="2">
    <source>
        <dbReference type="Proteomes" id="UP000011873"/>
    </source>
</evidence>
<accession>M6BUG0</accession>
<gene>
    <name evidence="1" type="ORF">LEP1GSC016_1659</name>
</gene>
<dbReference type="GO" id="GO:0016740">
    <property type="term" value="F:transferase activity"/>
    <property type="evidence" value="ECO:0007669"/>
    <property type="project" value="UniProtKB-KW"/>
</dbReference>
<dbReference type="Gene3D" id="3.40.50.620">
    <property type="entry name" value="HUPs"/>
    <property type="match status" value="1"/>
</dbReference>
<protein>
    <submittedName>
        <fullName evidence="1">N-acetyl sugar amidotransferase</fullName>
        <ecNumber evidence="1">6.3.4.-</ecNumber>
    </submittedName>
</protein>
<reference evidence="1 2" key="1">
    <citation type="submission" date="2013-01" db="EMBL/GenBank/DDBJ databases">
        <authorList>
            <person name="Harkins D.M."/>
            <person name="Durkin A.S."/>
            <person name="Brinkac L.M."/>
            <person name="Haft D.H."/>
            <person name="Selengut J.D."/>
            <person name="Sanka R."/>
            <person name="DePew J."/>
            <person name="Purushe J."/>
            <person name="Galloway R.L."/>
            <person name="Vinetz J.M."/>
            <person name="Sutton G.G."/>
            <person name="Nierman W.C."/>
            <person name="Fouts D.E."/>
        </authorList>
    </citation>
    <scope>NUCLEOTIDE SEQUENCE [LARGE SCALE GENOMIC DNA]</scope>
    <source>
        <strain evidence="1 2">Sponselee CDC</strain>
    </source>
</reference>
<dbReference type="CDD" id="cd01996">
    <property type="entry name" value="AANH_WbpG-like"/>
    <property type="match status" value="1"/>
</dbReference>
<dbReference type="EC" id="6.3.4.-" evidence="1"/>
<dbReference type="InterPro" id="IPR020022">
    <property type="entry name" value="N-acetyl_sugar_amidoTrfase"/>
</dbReference>
<comment type="caution">
    <text evidence="1">The sequence shown here is derived from an EMBL/GenBank/DDBJ whole genome shotgun (WGS) entry which is preliminary data.</text>
</comment>
<dbReference type="InterPro" id="IPR014729">
    <property type="entry name" value="Rossmann-like_a/b/a_fold"/>
</dbReference>
<dbReference type="EMBL" id="ANMU01000045">
    <property type="protein sequence ID" value="EMJ83387.1"/>
    <property type="molecule type" value="Genomic_DNA"/>
</dbReference>